<comment type="function">
    <text evidence="3">A probable RNA chaperone. Forms a complex with KhpB which binds to cellular RNA and controls its expression. Plays a role in peptidoglycan (PG) homeostasis and cell length regulation.</text>
</comment>
<dbReference type="GO" id="GO:0071555">
    <property type="term" value="P:cell wall organization"/>
    <property type="evidence" value="ECO:0007669"/>
    <property type="project" value="UniProtKB-KW"/>
</dbReference>
<keyword evidence="5" id="KW-1185">Reference proteome</keyword>
<dbReference type="GO" id="GO:0009252">
    <property type="term" value="P:peptidoglycan biosynthetic process"/>
    <property type="evidence" value="ECO:0007669"/>
    <property type="project" value="UniProtKB-UniRule"/>
</dbReference>
<comment type="similarity">
    <text evidence="3">Belongs to the KhpA RNA-binding protein family.</text>
</comment>
<dbReference type="Gene3D" id="3.30.300.20">
    <property type="match status" value="1"/>
</dbReference>
<gene>
    <name evidence="3" type="primary">khpA</name>
    <name evidence="4" type="ORF">SAMN04488692_11321</name>
</gene>
<protein>
    <recommendedName>
        <fullName evidence="3">RNA-binding protein KhpA</fullName>
    </recommendedName>
    <alternativeName>
        <fullName evidence="3">KH-domain protein A</fullName>
    </alternativeName>
</protein>
<comment type="subcellular location">
    <subcellularLocation>
        <location evidence="3">Cytoplasm</location>
    </subcellularLocation>
</comment>
<accession>A0A1G9PHF1</accession>
<keyword evidence="3" id="KW-0961">Cell wall biogenesis/degradation</keyword>
<keyword evidence="3" id="KW-0133">Cell shape</keyword>
<dbReference type="PROSITE" id="PS50084">
    <property type="entry name" value="KH_TYPE_1"/>
    <property type="match status" value="1"/>
</dbReference>
<dbReference type="InterPro" id="IPR009019">
    <property type="entry name" value="KH_sf_prok-type"/>
</dbReference>
<dbReference type="SUPFAM" id="SSF54814">
    <property type="entry name" value="Prokaryotic type KH domain (KH-domain type II)"/>
    <property type="match status" value="1"/>
</dbReference>
<evidence type="ECO:0000256" key="3">
    <source>
        <dbReference type="HAMAP-Rule" id="MF_00088"/>
    </source>
</evidence>
<dbReference type="Proteomes" id="UP000199476">
    <property type="component" value="Unassembled WGS sequence"/>
</dbReference>
<proteinExistence type="inferred from homology"/>
<dbReference type="GO" id="GO:0003723">
    <property type="term" value="F:RNA binding"/>
    <property type="evidence" value="ECO:0007669"/>
    <property type="project" value="UniProtKB-UniRule"/>
</dbReference>
<keyword evidence="1 3" id="KW-0963">Cytoplasm</keyword>
<keyword evidence="3" id="KW-0143">Chaperone</keyword>
<dbReference type="OrthoDB" id="9812389at2"/>
<keyword evidence="2 3" id="KW-0694">RNA-binding</keyword>
<dbReference type="AlphaFoldDB" id="A0A1G9PHF1"/>
<dbReference type="STRING" id="321763.SAMN04488692_11321"/>
<dbReference type="InterPro" id="IPR015946">
    <property type="entry name" value="KH_dom-like_a/b"/>
</dbReference>
<reference evidence="4 5" key="1">
    <citation type="submission" date="2016-10" db="EMBL/GenBank/DDBJ databases">
        <authorList>
            <person name="de Groot N.N."/>
        </authorList>
    </citation>
    <scope>NUCLEOTIDE SEQUENCE [LARGE SCALE GENOMIC DNA]</scope>
    <source>
        <strain evidence="4 5">SLAS-1</strain>
    </source>
</reference>
<dbReference type="RefSeq" id="WP_089760488.1">
    <property type="nucleotide sequence ID" value="NZ_FNGO01000013.1"/>
</dbReference>
<evidence type="ECO:0000256" key="1">
    <source>
        <dbReference type="ARBA" id="ARBA00022490"/>
    </source>
</evidence>
<dbReference type="GO" id="GO:0005737">
    <property type="term" value="C:cytoplasm"/>
    <property type="evidence" value="ECO:0007669"/>
    <property type="project" value="UniProtKB-SubCell"/>
</dbReference>
<comment type="subunit">
    <text evidence="3">Forms a complex with KhpB.</text>
</comment>
<dbReference type="InterPro" id="IPR020627">
    <property type="entry name" value="KhpA"/>
</dbReference>
<name>A0A1G9PHF1_9FIRM</name>
<evidence type="ECO:0000313" key="4">
    <source>
        <dbReference type="EMBL" id="SDL98218.1"/>
    </source>
</evidence>
<dbReference type="Pfam" id="PF13083">
    <property type="entry name" value="KH_KhpA-B"/>
    <property type="match status" value="1"/>
</dbReference>
<dbReference type="PANTHER" id="PTHR34654">
    <property type="entry name" value="UPF0109 PROTEIN SCO5592"/>
    <property type="match status" value="1"/>
</dbReference>
<dbReference type="PANTHER" id="PTHR34654:SF1">
    <property type="entry name" value="RNA-BINDING PROTEIN KHPA"/>
    <property type="match status" value="1"/>
</dbReference>
<dbReference type="GO" id="GO:0008360">
    <property type="term" value="P:regulation of cell shape"/>
    <property type="evidence" value="ECO:0007669"/>
    <property type="project" value="UniProtKB-KW"/>
</dbReference>
<dbReference type="HAMAP" id="MF_00088">
    <property type="entry name" value="KhpA"/>
    <property type="match status" value="1"/>
</dbReference>
<evidence type="ECO:0000256" key="2">
    <source>
        <dbReference type="ARBA" id="ARBA00022884"/>
    </source>
</evidence>
<dbReference type="CDD" id="cd22533">
    <property type="entry name" value="KH-II_YlqC-like"/>
    <property type="match status" value="1"/>
</dbReference>
<evidence type="ECO:0000313" key="5">
    <source>
        <dbReference type="Proteomes" id="UP000199476"/>
    </source>
</evidence>
<sequence>MKEMLEIIARSIVDNPDEVAVEEKSGKKSIRLKLRVAEEDVGKVIGKQGRIARAIRRVINAAATKADKKVKVDIN</sequence>
<dbReference type="EMBL" id="FNGO01000013">
    <property type="protein sequence ID" value="SDL98218.1"/>
    <property type="molecule type" value="Genomic_DNA"/>
</dbReference>
<organism evidence="4 5">
    <name type="scientific">Halarsenatibacter silvermanii</name>
    <dbReference type="NCBI Taxonomy" id="321763"/>
    <lineage>
        <taxon>Bacteria</taxon>
        <taxon>Bacillati</taxon>
        <taxon>Bacillota</taxon>
        <taxon>Clostridia</taxon>
        <taxon>Halanaerobiales</taxon>
        <taxon>Halarsenatibacteraceae</taxon>
        <taxon>Halarsenatibacter</taxon>
    </lineage>
</organism>